<keyword evidence="5" id="KW-1133">Transmembrane helix</keyword>
<dbReference type="InterPro" id="IPR035965">
    <property type="entry name" value="PAS-like_dom_sf"/>
</dbReference>
<dbReference type="Pfam" id="PF00512">
    <property type="entry name" value="HisKA"/>
    <property type="match status" value="1"/>
</dbReference>
<evidence type="ECO:0000256" key="1">
    <source>
        <dbReference type="ARBA" id="ARBA00000085"/>
    </source>
</evidence>
<comment type="catalytic activity">
    <reaction evidence="1">
        <text>ATP + protein L-histidine = ADP + protein N-phospho-L-histidine.</text>
        <dbReference type="EC" id="2.7.13.3"/>
    </reaction>
</comment>
<dbReference type="SMART" id="SM00388">
    <property type="entry name" value="HisKA"/>
    <property type="match status" value="1"/>
</dbReference>
<feature type="domain" description="PAS" evidence="7">
    <location>
        <begin position="399"/>
        <end position="441"/>
    </location>
</feature>
<dbReference type="NCBIfam" id="TIGR00229">
    <property type="entry name" value="sensory_box"/>
    <property type="match status" value="2"/>
</dbReference>
<reference evidence="9" key="1">
    <citation type="journal article" date="2020" name="mSystems">
        <title>Genome- and Community-Level Interaction Insights into Carbon Utilization and Element Cycling Functions of Hydrothermarchaeota in Hydrothermal Sediment.</title>
        <authorList>
            <person name="Zhou Z."/>
            <person name="Liu Y."/>
            <person name="Xu W."/>
            <person name="Pan J."/>
            <person name="Luo Z.H."/>
            <person name="Li M."/>
        </authorList>
    </citation>
    <scope>NUCLEOTIDE SEQUENCE [LARGE SCALE GENOMIC DNA]</scope>
    <source>
        <strain evidence="9">HyVt-443</strain>
    </source>
</reference>
<organism evidence="9">
    <name type="scientific">Sedimenticola thiotaurini</name>
    <dbReference type="NCBI Taxonomy" id="1543721"/>
    <lineage>
        <taxon>Bacteria</taxon>
        <taxon>Pseudomonadati</taxon>
        <taxon>Pseudomonadota</taxon>
        <taxon>Gammaproteobacteria</taxon>
        <taxon>Chromatiales</taxon>
        <taxon>Sedimenticolaceae</taxon>
        <taxon>Sedimenticola</taxon>
    </lineage>
</organism>
<dbReference type="PROSITE" id="PS50113">
    <property type="entry name" value="PAC"/>
    <property type="match status" value="2"/>
</dbReference>
<dbReference type="GO" id="GO:0000155">
    <property type="term" value="F:phosphorelay sensor kinase activity"/>
    <property type="evidence" value="ECO:0007669"/>
    <property type="project" value="InterPro"/>
</dbReference>
<feature type="non-terminal residue" evidence="9">
    <location>
        <position position="677"/>
    </location>
</feature>
<evidence type="ECO:0000256" key="3">
    <source>
        <dbReference type="ARBA" id="ARBA00022553"/>
    </source>
</evidence>
<protein>
    <recommendedName>
        <fullName evidence="2">histidine kinase</fullName>
        <ecNumber evidence="2">2.7.13.3</ecNumber>
    </recommendedName>
</protein>
<dbReference type="GO" id="GO:0006355">
    <property type="term" value="P:regulation of DNA-templated transcription"/>
    <property type="evidence" value="ECO:0007669"/>
    <property type="project" value="InterPro"/>
</dbReference>
<evidence type="ECO:0000259" key="7">
    <source>
        <dbReference type="PROSITE" id="PS50112"/>
    </source>
</evidence>
<feature type="transmembrane region" description="Helical" evidence="5">
    <location>
        <begin position="169"/>
        <end position="189"/>
    </location>
</feature>
<feature type="domain" description="Histidine kinase" evidence="6">
    <location>
        <begin position="547"/>
        <end position="677"/>
    </location>
</feature>
<keyword evidence="5" id="KW-0812">Transmembrane</keyword>
<dbReference type="PANTHER" id="PTHR45339:SF1">
    <property type="entry name" value="HYBRID SIGNAL TRANSDUCTION HISTIDINE KINASE J"/>
    <property type="match status" value="1"/>
</dbReference>
<dbReference type="EC" id="2.7.13.3" evidence="2"/>
<dbReference type="InterPro" id="IPR036097">
    <property type="entry name" value="HisK_dim/P_sf"/>
</dbReference>
<name>A0A831RRL3_9GAMM</name>
<dbReference type="Gene3D" id="3.30.565.10">
    <property type="entry name" value="Histidine kinase-like ATPase, C-terminal domain"/>
    <property type="match status" value="1"/>
</dbReference>
<keyword evidence="5" id="KW-0472">Membrane</keyword>
<dbReference type="SMART" id="SM00086">
    <property type="entry name" value="PAC"/>
    <property type="match status" value="2"/>
</dbReference>
<dbReference type="InterPro" id="IPR013767">
    <property type="entry name" value="PAS_fold"/>
</dbReference>
<evidence type="ECO:0000256" key="2">
    <source>
        <dbReference type="ARBA" id="ARBA00012438"/>
    </source>
</evidence>
<accession>A0A831RRL3</accession>
<keyword evidence="3" id="KW-0597">Phosphoprotein</keyword>
<feature type="domain" description="PAC" evidence="8">
    <location>
        <begin position="478"/>
        <end position="529"/>
    </location>
</feature>
<feature type="domain" description="PAC" evidence="8">
    <location>
        <begin position="346"/>
        <end position="398"/>
    </location>
</feature>
<evidence type="ECO:0000313" key="9">
    <source>
        <dbReference type="EMBL" id="HEB97754.1"/>
    </source>
</evidence>
<feature type="transmembrane region" description="Helical" evidence="5">
    <location>
        <begin position="93"/>
        <end position="115"/>
    </location>
</feature>
<dbReference type="SUPFAM" id="SSF47384">
    <property type="entry name" value="Homodimeric domain of signal transducing histidine kinase"/>
    <property type="match status" value="1"/>
</dbReference>
<dbReference type="EMBL" id="DRKP01000190">
    <property type="protein sequence ID" value="HEB97754.1"/>
    <property type="molecule type" value="Genomic_DNA"/>
</dbReference>
<evidence type="ECO:0000256" key="4">
    <source>
        <dbReference type="ARBA" id="ARBA00023012"/>
    </source>
</evidence>
<sequence>MEIFGKLIDNDASLASDRAAMLDILYSNIPRSMLAVILNATLFSALMWNSVPHTRLLTLVSVMVVLPLMRMWDSRLYHEDRGRCTIEAWQQRYTMGVLGTALIWSMVTPVLFFAADWPGRLIIGMVLVATAAGAILSLAANLQLALLYLFMLVVPYTVAQFIQFNFQCAVIGATTLLYTVIAASGTRAYHRVLARSLHNEKMHRQKSDALASTNAALNRQTGLQQEALSQLRKTANSLLRRRGKNEIGDDENGFDRLTRVIANLVRETERLDWDLERDLEAIYQHIMISKTDVDGRITYVNDLYCKTSGYDRSELIGKTHQVVNSGYHDKKFYADLWQTLKSGKAWRGELRNRTRHGAIYWVSTTIVPVKNEVGEVTRLISINTDITLQKAIQEEARNSRRFLQSLTESMGEGVYALDQWGYCTFLNPKAEQLLGWSPMELSIMPMHDAIHYEDEEGNHLPADSCKVMKAMKRGEAYASDDQIFISKEGRRIPVSLISTPMLEGGEVVGSVTVFQDITQRKEDEARLNAAVSAAKAANQAKSTFLANMSHEIRTPLNAILGMNHLALQQRPEPKLRSYLEKAQKASNTLLGLINGLLDFSKIEAGKMELDRHDFLLHDMLDDLASVIGHQASSKGLELLFDVAPDTPDALHGDSLRLRQVLLNLCNNAIKFTEQGKV</sequence>
<dbReference type="InterPro" id="IPR036890">
    <property type="entry name" value="HATPase_C_sf"/>
</dbReference>
<dbReference type="Proteomes" id="UP000886251">
    <property type="component" value="Unassembled WGS sequence"/>
</dbReference>
<feature type="transmembrane region" description="Helical" evidence="5">
    <location>
        <begin position="54"/>
        <end position="72"/>
    </location>
</feature>
<keyword evidence="4" id="KW-0902">Two-component regulatory system</keyword>
<dbReference type="AlphaFoldDB" id="A0A831RRL3"/>
<gene>
    <name evidence="9" type="ORF">ENI96_15130</name>
</gene>
<dbReference type="SUPFAM" id="SSF55785">
    <property type="entry name" value="PYP-like sensor domain (PAS domain)"/>
    <property type="match status" value="2"/>
</dbReference>
<dbReference type="InterPro" id="IPR005467">
    <property type="entry name" value="His_kinase_dom"/>
</dbReference>
<proteinExistence type="predicted"/>
<dbReference type="PROSITE" id="PS50112">
    <property type="entry name" value="PAS"/>
    <property type="match status" value="2"/>
</dbReference>
<dbReference type="Pfam" id="PF00989">
    <property type="entry name" value="PAS"/>
    <property type="match status" value="1"/>
</dbReference>
<dbReference type="SUPFAM" id="SSF55874">
    <property type="entry name" value="ATPase domain of HSP90 chaperone/DNA topoisomerase II/histidine kinase"/>
    <property type="match status" value="1"/>
</dbReference>
<dbReference type="SMART" id="SM00091">
    <property type="entry name" value="PAS"/>
    <property type="match status" value="2"/>
</dbReference>
<dbReference type="Gene3D" id="3.30.450.20">
    <property type="entry name" value="PAS domain"/>
    <property type="match status" value="2"/>
</dbReference>
<dbReference type="PANTHER" id="PTHR45339">
    <property type="entry name" value="HYBRID SIGNAL TRANSDUCTION HISTIDINE KINASE J"/>
    <property type="match status" value="1"/>
</dbReference>
<evidence type="ECO:0000256" key="5">
    <source>
        <dbReference type="SAM" id="Phobius"/>
    </source>
</evidence>
<dbReference type="Pfam" id="PF13426">
    <property type="entry name" value="PAS_9"/>
    <property type="match status" value="1"/>
</dbReference>
<dbReference type="InterPro" id="IPR001610">
    <property type="entry name" value="PAC"/>
</dbReference>
<dbReference type="CDD" id="cd00130">
    <property type="entry name" value="PAS"/>
    <property type="match status" value="2"/>
</dbReference>
<evidence type="ECO:0000259" key="8">
    <source>
        <dbReference type="PROSITE" id="PS50113"/>
    </source>
</evidence>
<comment type="caution">
    <text evidence="9">The sequence shown here is derived from an EMBL/GenBank/DDBJ whole genome shotgun (WGS) entry which is preliminary data.</text>
</comment>
<feature type="domain" description="PAS" evidence="7">
    <location>
        <begin position="292"/>
        <end position="319"/>
    </location>
</feature>
<dbReference type="InterPro" id="IPR000014">
    <property type="entry name" value="PAS"/>
</dbReference>
<dbReference type="Gene3D" id="1.10.287.130">
    <property type="match status" value="1"/>
</dbReference>
<dbReference type="InterPro" id="IPR000700">
    <property type="entry name" value="PAS-assoc_C"/>
</dbReference>
<dbReference type="InterPro" id="IPR003661">
    <property type="entry name" value="HisK_dim/P_dom"/>
</dbReference>
<dbReference type="PROSITE" id="PS50109">
    <property type="entry name" value="HIS_KIN"/>
    <property type="match status" value="1"/>
</dbReference>
<evidence type="ECO:0000259" key="6">
    <source>
        <dbReference type="PROSITE" id="PS50109"/>
    </source>
</evidence>
<dbReference type="CDD" id="cd00082">
    <property type="entry name" value="HisKA"/>
    <property type="match status" value="1"/>
</dbReference>